<evidence type="ECO:0000313" key="2">
    <source>
        <dbReference type="EMBL" id="AZQ35402.1"/>
    </source>
</evidence>
<evidence type="ECO:0000313" key="3">
    <source>
        <dbReference type="Proteomes" id="UP000280298"/>
    </source>
</evidence>
<dbReference type="KEGG" id="scya:EJ357_19470"/>
<reference evidence="2 3" key="1">
    <citation type="journal article" date="2019" name="Int. J. Syst. Evol. Microbiol.">
        <title>Streptomyces cyaneochromogenes sp. nov., a blue pigment-producing actinomycete from manganese-contaminated soil.</title>
        <authorList>
            <person name="Tang X."/>
            <person name="Zhao J."/>
            <person name="Li K."/>
            <person name="Chen Z."/>
            <person name="Sun Y."/>
            <person name="Gao J."/>
        </authorList>
    </citation>
    <scope>NUCLEOTIDE SEQUENCE [LARGE SCALE GENOMIC DNA]</scope>
    <source>
        <strain evidence="2 3">MK-45</strain>
    </source>
</reference>
<evidence type="ECO:0000256" key="1">
    <source>
        <dbReference type="SAM" id="MobiDB-lite"/>
    </source>
</evidence>
<dbReference type="RefSeq" id="WP_086698428.1">
    <property type="nucleotide sequence ID" value="NZ_CP034539.1"/>
</dbReference>
<dbReference type="AlphaFoldDB" id="A0A3S9M8A9"/>
<organism evidence="2 3">
    <name type="scientific">Streptomyces cyaneochromogenes</name>
    <dbReference type="NCBI Taxonomy" id="2496836"/>
    <lineage>
        <taxon>Bacteria</taxon>
        <taxon>Bacillati</taxon>
        <taxon>Actinomycetota</taxon>
        <taxon>Actinomycetes</taxon>
        <taxon>Kitasatosporales</taxon>
        <taxon>Streptomycetaceae</taxon>
        <taxon>Streptomyces</taxon>
    </lineage>
</organism>
<name>A0A3S9M8A9_9ACTN</name>
<feature type="region of interest" description="Disordered" evidence="1">
    <location>
        <begin position="39"/>
        <end position="103"/>
    </location>
</feature>
<dbReference type="EMBL" id="CP034539">
    <property type="protein sequence ID" value="AZQ35402.1"/>
    <property type="molecule type" value="Genomic_DNA"/>
</dbReference>
<protein>
    <submittedName>
        <fullName evidence="2">Uncharacterized protein</fullName>
    </submittedName>
</protein>
<sequence length="103" mass="10935">MNAFLTAAAFVVLIAAAAYVIHRLGLQHADRIAAYRYSTPRPGRRGRCLPQPYRAPRVSIRAPHRPPGRASVPSAQSAATRARGVHPGPGPGGKRPGPVDRGI</sequence>
<gene>
    <name evidence="2" type="ORF">EJ357_19470</name>
</gene>
<accession>A0A3S9M8A9</accession>
<proteinExistence type="predicted"/>
<dbReference type="OrthoDB" id="4338346at2"/>
<keyword evidence="3" id="KW-1185">Reference proteome</keyword>
<dbReference type="Proteomes" id="UP000280298">
    <property type="component" value="Chromosome"/>
</dbReference>